<dbReference type="Pfam" id="PF08666">
    <property type="entry name" value="SAF"/>
    <property type="match status" value="1"/>
</dbReference>
<feature type="signal peptide" evidence="1">
    <location>
        <begin position="1"/>
        <end position="22"/>
    </location>
</feature>
<organism evidence="3 4">
    <name type="scientific">Allostreptomyces psammosilenae</name>
    <dbReference type="NCBI Taxonomy" id="1892865"/>
    <lineage>
        <taxon>Bacteria</taxon>
        <taxon>Bacillati</taxon>
        <taxon>Actinomycetota</taxon>
        <taxon>Actinomycetes</taxon>
        <taxon>Kitasatosporales</taxon>
        <taxon>Streptomycetaceae</taxon>
        <taxon>Allostreptomyces</taxon>
    </lineage>
</organism>
<dbReference type="InterPro" id="IPR013974">
    <property type="entry name" value="SAF"/>
</dbReference>
<proteinExistence type="predicted"/>
<name>A0A853A053_9ACTN</name>
<evidence type="ECO:0000313" key="4">
    <source>
        <dbReference type="Proteomes" id="UP000567795"/>
    </source>
</evidence>
<dbReference type="Pfam" id="PF16976">
    <property type="entry name" value="RcpC"/>
    <property type="match status" value="1"/>
</dbReference>
<comment type="caution">
    <text evidence="3">The sequence shown here is derived from an EMBL/GenBank/DDBJ whole genome shotgun (WGS) entry which is preliminary data.</text>
</comment>
<evidence type="ECO:0000256" key="1">
    <source>
        <dbReference type="SAM" id="SignalP"/>
    </source>
</evidence>
<protein>
    <submittedName>
        <fullName evidence="3">Flp pilus assembly protein CpaB</fullName>
    </submittedName>
</protein>
<dbReference type="SMART" id="SM00858">
    <property type="entry name" value="SAF"/>
    <property type="match status" value="1"/>
</dbReference>
<dbReference type="InterPro" id="IPR031571">
    <property type="entry name" value="RcpC_dom"/>
</dbReference>
<dbReference type="InterPro" id="IPR006311">
    <property type="entry name" value="TAT_signal"/>
</dbReference>
<keyword evidence="1" id="KW-0732">Signal</keyword>
<dbReference type="RefSeq" id="WP_218904773.1">
    <property type="nucleotide sequence ID" value="NZ_JACBZD010000002.1"/>
</dbReference>
<dbReference type="Proteomes" id="UP000567795">
    <property type="component" value="Unassembled WGS sequence"/>
</dbReference>
<evidence type="ECO:0000259" key="2">
    <source>
        <dbReference type="SMART" id="SM00858"/>
    </source>
</evidence>
<gene>
    <name evidence="3" type="ORF">FHU37_004798</name>
</gene>
<keyword evidence="4" id="KW-1185">Reference proteome</keyword>
<feature type="domain" description="SAF" evidence="2">
    <location>
        <begin position="33"/>
        <end position="95"/>
    </location>
</feature>
<dbReference type="PROSITE" id="PS51318">
    <property type="entry name" value="TAT"/>
    <property type="match status" value="1"/>
</dbReference>
<feature type="chain" id="PRO_5038820185" evidence="1">
    <location>
        <begin position="23"/>
        <end position="217"/>
    </location>
</feature>
<dbReference type="CDD" id="cd11614">
    <property type="entry name" value="SAF_CpaB_FlgA_like"/>
    <property type="match status" value="1"/>
</dbReference>
<reference evidence="3 4" key="1">
    <citation type="submission" date="2020-07" db="EMBL/GenBank/DDBJ databases">
        <title>Sequencing the genomes of 1000 actinobacteria strains.</title>
        <authorList>
            <person name="Klenk H.-P."/>
        </authorList>
    </citation>
    <scope>NUCLEOTIDE SEQUENCE [LARGE SCALE GENOMIC DNA]</scope>
    <source>
        <strain evidence="3 4">DSM 42178</strain>
    </source>
</reference>
<evidence type="ECO:0000313" key="3">
    <source>
        <dbReference type="EMBL" id="NYI07769.1"/>
    </source>
</evidence>
<dbReference type="EMBL" id="JACBZD010000002">
    <property type="protein sequence ID" value="NYI07769.1"/>
    <property type="molecule type" value="Genomic_DNA"/>
</dbReference>
<accession>A0A853A053</accession>
<sequence>MSRRRRPLLAMLLAVAALFALSLPRPRDAPATVAVVTAARDLPTGRLLTHADLTTTHLPSTALPDGALRDPPSAEGRLLAAPARRGEVITDHRLLGEGLLREYAEAAGSETVAAPVRIADGAAASLLTPGDVIDVLAPTSTVGSPGAAPGAEVVASRATVITVLTGRESTAAGDGLIGGAGGDPDPLLLLAVSSETATALAGAGSHAGLAFALHGRE</sequence>
<dbReference type="AlphaFoldDB" id="A0A853A053"/>